<feature type="binding site" evidence="9">
    <location>
        <begin position="235"/>
        <end position="239"/>
    </location>
    <ligand>
        <name>GTP</name>
        <dbReference type="ChEBI" id="CHEBI:37565"/>
        <label>2</label>
    </ligand>
</feature>
<feature type="domain" description="EngA-type G" evidence="12">
    <location>
        <begin position="10"/>
        <end position="173"/>
    </location>
</feature>
<comment type="subunit">
    <text evidence="9">Associates with the 50S ribosomal subunit.</text>
</comment>
<dbReference type="EMBL" id="CP017151">
    <property type="protein sequence ID" value="AOR75198.1"/>
    <property type="molecule type" value="Genomic_DNA"/>
</dbReference>
<dbReference type="NCBIfam" id="TIGR03594">
    <property type="entry name" value="GTPase_EngA"/>
    <property type="match status" value="1"/>
</dbReference>
<keyword evidence="4 11" id="KW-0677">Repeat</keyword>
<dbReference type="SUPFAM" id="SSF52540">
    <property type="entry name" value="P-loop containing nucleoside triphosphate hydrolases"/>
    <property type="match status" value="2"/>
</dbReference>
<dbReference type="PIRSF" id="PIRSF006485">
    <property type="entry name" value="GTP-binding_EngA"/>
    <property type="match status" value="1"/>
</dbReference>
<dbReference type="CDD" id="cd01895">
    <property type="entry name" value="EngA2"/>
    <property type="match status" value="1"/>
</dbReference>
<dbReference type="GO" id="GO:0005525">
    <property type="term" value="F:GTP binding"/>
    <property type="evidence" value="ECO:0007669"/>
    <property type="project" value="UniProtKB-UniRule"/>
</dbReference>
<dbReference type="PRINTS" id="PR00326">
    <property type="entry name" value="GTP1OBG"/>
</dbReference>
<dbReference type="InterPro" id="IPR006073">
    <property type="entry name" value="GTP-bd"/>
</dbReference>
<dbReference type="HAMAP" id="MF_00195">
    <property type="entry name" value="GTPase_Der"/>
    <property type="match status" value="1"/>
</dbReference>
<keyword evidence="3 9" id="KW-0690">Ribosome biogenesis</keyword>
<dbReference type="PANTHER" id="PTHR43834">
    <property type="entry name" value="GTPASE DER"/>
    <property type="match status" value="1"/>
</dbReference>
<dbReference type="Pfam" id="PF01926">
    <property type="entry name" value="MMR_HSR1"/>
    <property type="match status" value="2"/>
</dbReference>
<dbReference type="InterPro" id="IPR015946">
    <property type="entry name" value="KH_dom-like_a/b"/>
</dbReference>
<dbReference type="PATRIC" id="fig|1613.112.peg.1840"/>
<dbReference type="Gene3D" id="3.40.50.300">
    <property type="entry name" value="P-loop containing nucleotide triphosphate hydrolases"/>
    <property type="match status" value="2"/>
</dbReference>
<name>A0A1D7ZZ92_LIMFE</name>
<evidence type="ECO:0000256" key="1">
    <source>
        <dbReference type="ARBA" id="ARBA00008279"/>
    </source>
</evidence>
<protein>
    <recommendedName>
        <fullName evidence="2 9">GTPase Der</fullName>
    </recommendedName>
    <alternativeName>
        <fullName evidence="7 9">GTP-binding protein EngA</fullName>
    </alternativeName>
</protein>
<dbReference type="InterPro" id="IPR005225">
    <property type="entry name" value="Small_GTP-bd"/>
</dbReference>
<dbReference type="Proteomes" id="UP000094714">
    <property type="component" value="Chromosome"/>
</dbReference>
<proteinExistence type="inferred from homology"/>
<evidence type="ECO:0000256" key="4">
    <source>
        <dbReference type="ARBA" id="ARBA00022737"/>
    </source>
</evidence>
<keyword evidence="6 9" id="KW-0342">GTP-binding</keyword>
<evidence type="ECO:0000313" key="13">
    <source>
        <dbReference type="EMBL" id="AOR75198.1"/>
    </source>
</evidence>
<evidence type="ECO:0000256" key="7">
    <source>
        <dbReference type="ARBA" id="ARBA00032345"/>
    </source>
</evidence>
<evidence type="ECO:0000256" key="3">
    <source>
        <dbReference type="ARBA" id="ARBA00022517"/>
    </source>
</evidence>
<keyword evidence="5 9" id="KW-0547">Nucleotide-binding</keyword>
<feature type="domain" description="EngA-type G" evidence="12">
    <location>
        <begin position="181"/>
        <end position="358"/>
    </location>
</feature>
<accession>A0A1D7ZZ92</accession>
<reference evidence="13 14" key="1">
    <citation type="submission" date="2016-09" db="EMBL/GenBank/DDBJ databases">
        <title>Genome Sequence of the Lactobacillus fermentum strain NCC2970 (CNCM I-5068).</title>
        <authorList>
            <person name="Barretto C."/>
            <person name="Ngom-Bru C."/>
            <person name="Genevaz A."/>
            <person name="Fournier C."/>
            <person name="Moine D."/>
            <person name="Kassam M."/>
            <person name="Iltis A."/>
            <person name="Sagory-Zalkind P."/>
            <person name="Faucherand G."/>
            <person name="Descombes P."/>
            <person name="Duboux S."/>
        </authorList>
    </citation>
    <scope>NUCLEOTIDE SEQUENCE [LARGE SCALE GENOMIC DNA]</scope>
    <source>
        <strain evidence="13 14">NCC2970</strain>
    </source>
</reference>
<evidence type="ECO:0000256" key="2">
    <source>
        <dbReference type="ARBA" id="ARBA00020953"/>
    </source>
</evidence>
<dbReference type="NCBIfam" id="TIGR00231">
    <property type="entry name" value="small_GTP"/>
    <property type="match status" value="2"/>
</dbReference>
<dbReference type="Gene3D" id="3.30.300.20">
    <property type="match status" value="1"/>
</dbReference>
<evidence type="ECO:0000256" key="8">
    <source>
        <dbReference type="ARBA" id="ARBA00053470"/>
    </source>
</evidence>
<dbReference type="InterPro" id="IPR027417">
    <property type="entry name" value="P-loop_NTPase"/>
</dbReference>
<dbReference type="FunFam" id="3.40.50.300:FF:000057">
    <property type="entry name" value="GTPase Der"/>
    <property type="match status" value="1"/>
</dbReference>
<organism evidence="13 14">
    <name type="scientific">Limosilactobacillus fermentum</name>
    <name type="common">Lactobacillus fermentum</name>
    <dbReference type="NCBI Taxonomy" id="1613"/>
    <lineage>
        <taxon>Bacteria</taxon>
        <taxon>Bacillati</taxon>
        <taxon>Bacillota</taxon>
        <taxon>Bacilli</taxon>
        <taxon>Lactobacillales</taxon>
        <taxon>Lactobacillaceae</taxon>
        <taxon>Limosilactobacillus</taxon>
    </lineage>
</organism>
<comment type="similarity">
    <text evidence="1 9 10 11">Belongs to the TRAFAC class TrmE-Era-EngA-EngB-Septin-like GTPase superfamily. EngA (Der) GTPase family.</text>
</comment>
<evidence type="ECO:0000256" key="6">
    <source>
        <dbReference type="ARBA" id="ARBA00023134"/>
    </source>
</evidence>
<evidence type="ECO:0000256" key="5">
    <source>
        <dbReference type="ARBA" id="ARBA00022741"/>
    </source>
</evidence>
<feature type="binding site" evidence="9">
    <location>
        <begin position="125"/>
        <end position="128"/>
    </location>
    <ligand>
        <name>GTP</name>
        <dbReference type="ChEBI" id="CHEBI:37565"/>
        <label>1</label>
    </ligand>
</feature>
<dbReference type="InterPro" id="IPR032859">
    <property type="entry name" value="KH_dom-like"/>
</dbReference>
<sequence length="443" mass="49816">MKGGNFMANPVVAIVGRPNVGKSTLFNRIAGERIAIVEDTPGVTRDRLYAHGEWLGKNFSMIDTGGIEMSDQPLLTQIRQQAEIAIEEADVIIMVVNVENGVTDADEQVAQILYRSNKPVVLAVNKVDNPERRLDVYDFYQLGLGEPYPVSSVHGVGLGDMLDAVIENFAEKDAEEEDDRIRFSFIGRPNVGKSSLVNAILGENRVIVSDMAGTTRDAINTQFTAKDGREFTMVDTAGIKKKGKLYENTERYALMRSMRAIDDSDVVLVVLNAEEGIRELDKHIAGYAHEAGRAVIIVVNKWDTIPDRDQRTMTDFTNLIRHEFQYLSYAPIVFVSAKTKQRLSRLPEMIEEAYDHQQRRIQSAVLNDVLMDALAANPTPSSNGRRLRVYYATQVAVAPPTFVIFVNDPDLMHFSYARYLENRIRAAFDFTGTPIRLIKRRRK</sequence>
<dbReference type="FunFam" id="3.30.300.20:FF:000004">
    <property type="entry name" value="GTPase Der"/>
    <property type="match status" value="1"/>
</dbReference>
<feature type="binding site" evidence="9">
    <location>
        <begin position="16"/>
        <end position="23"/>
    </location>
    <ligand>
        <name>GTP</name>
        <dbReference type="ChEBI" id="CHEBI:37565"/>
        <label>1</label>
    </ligand>
</feature>
<dbReference type="GO" id="GO:0043022">
    <property type="term" value="F:ribosome binding"/>
    <property type="evidence" value="ECO:0007669"/>
    <property type="project" value="TreeGrafter"/>
</dbReference>
<feature type="binding site" evidence="9">
    <location>
        <begin position="187"/>
        <end position="194"/>
    </location>
    <ligand>
        <name>GTP</name>
        <dbReference type="ChEBI" id="CHEBI:37565"/>
        <label>2</label>
    </ligand>
</feature>
<gene>
    <name evidence="13" type="primary">engA</name>
    <name evidence="9" type="synonym">der</name>
    <name evidence="13" type="ORF">LACFE_CDS1755</name>
</gene>
<dbReference type="InterPro" id="IPR031166">
    <property type="entry name" value="G_ENGA"/>
</dbReference>
<dbReference type="PANTHER" id="PTHR43834:SF6">
    <property type="entry name" value="GTPASE DER"/>
    <property type="match status" value="1"/>
</dbReference>
<feature type="binding site" evidence="9">
    <location>
        <begin position="63"/>
        <end position="67"/>
    </location>
    <ligand>
        <name>GTP</name>
        <dbReference type="ChEBI" id="CHEBI:37565"/>
        <label>1</label>
    </ligand>
</feature>
<dbReference type="FunFam" id="3.40.50.300:FF:000040">
    <property type="entry name" value="GTPase Der"/>
    <property type="match status" value="1"/>
</dbReference>
<feature type="binding site" evidence="9">
    <location>
        <begin position="300"/>
        <end position="303"/>
    </location>
    <ligand>
        <name>GTP</name>
        <dbReference type="ChEBI" id="CHEBI:37565"/>
        <label>2</label>
    </ligand>
</feature>
<dbReference type="PROSITE" id="PS51712">
    <property type="entry name" value="G_ENGA"/>
    <property type="match status" value="2"/>
</dbReference>
<dbReference type="InterPro" id="IPR016484">
    <property type="entry name" value="GTPase_Der"/>
</dbReference>
<evidence type="ECO:0000259" key="12">
    <source>
        <dbReference type="PROSITE" id="PS51712"/>
    </source>
</evidence>
<evidence type="ECO:0000313" key="14">
    <source>
        <dbReference type="Proteomes" id="UP000094714"/>
    </source>
</evidence>
<dbReference type="GO" id="GO:0042254">
    <property type="term" value="P:ribosome biogenesis"/>
    <property type="evidence" value="ECO:0007669"/>
    <property type="project" value="UniProtKB-KW"/>
</dbReference>
<dbReference type="AlphaFoldDB" id="A0A1D7ZZ92"/>
<evidence type="ECO:0000256" key="11">
    <source>
        <dbReference type="RuleBase" id="RU004481"/>
    </source>
</evidence>
<evidence type="ECO:0000256" key="9">
    <source>
        <dbReference type="HAMAP-Rule" id="MF_00195"/>
    </source>
</evidence>
<dbReference type="Pfam" id="PF14714">
    <property type="entry name" value="KH_dom-like"/>
    <property type="match status" value="1"/>
</dbReference>
<dbReference type="CDD" id="cd01894">
    <property type="entry name" value="EngA1"/>
    <property type="match status" value="1"/>
</dbReference>
<comment type="function">
    <text evidence="8 9 11">GTPase that plays an essential role in the late steps of ribosome biogenesis.</text>
</comment>
<evidence type="ECO:0000256" key="10">
    <source>
        <dbReference type="PROSITE-ProRule" id="PRU01049"/>
    </source>
</evidence>